<evidence type="ECO:0000259" key="3">
    <source>
        <dbReference type="Pfam" id="PF05986"/>
    </source>
</evidence>
<dbReference type="GO" id="GO:0005576">
    <property type="term" value="C:extracellular region"/>
    <property type="evidence" value="ECO:0007669"/>
    <property type="project" value="UniProtKB-SubCell"/>
</dbReference>
<name>A0A183D5D5_9BILA</name>
<dbReference type="Gene3D" id="2.60.120.830">
    <property type="match status" value="1"/>
</dbReference>
<dbReference type="InterPro" id="IPR050439">
    <property type="entry name" value="ADAMTS_ADAMTS-like"/>
</dbReference>
<dbReference type="PANTHER" id="PTHR13723:SF281">
    <property type="entry name" value="PAPILIN"/>
    <property type="match status" value="1"/>
</dbReference>
<sequence length="172" mass="19217">LPVGCDKKLGSAKKDDKCGICGGDGTTCKTVEGFFDERNLTPGYHNIIRLPVGATSIRVEEIRPTTNSLAIKNASNYYFLNGNYQIELTDKDLDIGGTLFEYDTRKSLDHPFEKLTAKGPTTEELIIALLFQRGNRDSAIKYEFSVPLERDIPYMYLPGTWSTSSYPDAVLY</sequence>
<comment type="subcellular location">
    <subcellularLocation>
        <location evidence="1">Secreted</location>
    </subcellularLocation>
</comment>
<dbReference type="GO" id="GO:0006508">
    <property type="term" value="P:proteolysis"/>
    <property type="evidence" value="ECO:0007669"/>
    <property type="project" value="TreeGrafter"/>
</dbReference>
<dbReference type="GO" id="GO:0030198">
    <property type="term" value="P:extracellular matrix organization"/>
    <property type="evidence" value="ECO:0007669"/>
    <property type="project" value="TreeGrafter"/>
</dbReference>
<evidence type="ECO:0000313" key="4">
    <source>
        <dbReference type="WBParaSite" id="GPUH_0000393301-mRNA-1"/>
    </source>
</evidence>
<dbReference type="AlphaFoldDB" id="A0A183D5D5"/>
<reference evidence="4" key="1">
    <citation type="submission" date="2016-06" db="UniProtKB">
        <authorList>
            <consortium name="WormBaseParasite"/>
        </authorList>
    </citation>
    <scope>IDENTIFICATION</scope>
</reference>
<keyword evidence="2" id="KW-0964">Secreted</keyword>
<accession>A0A183D5D5</accession>
<proteinExistence type="predicted"/>
<dbReference type="GO" id="GO:0031012">
    <property type="term" value="C:extracellular matrix"/>
    <property type="evidence" value="ECO:0007669"/>
    <property type="project" value="TreeGrafter"/>
</dbReference>
<dbReference type="Pfam" id="PF05986">
    <property type="entry name" value="ADAMTS_spacer1"/>
    <property type="match status" value="1"/>
</dbReference>
<dbReference type="WBParaSite" id="GPUH_0000393301-mRNA-1">
    <property type="protein sequence ID" value="GPUH_0000393301-mRNA-1"/>
    <property type="gene ID" value="GPUH_0000393301"/>
</dbReference>
<dbReference type="GO" id="GO:0004222">
    <property type="term" value="F:metalloendopeptidase activity"/>
    <property type="evidence" value="ECO:0007669"/>
    <property type="project" value="TreeGrafter"/>
</dbReference>
<protein>
    <submittedName>
        <fullName evidence="4">ADAM_spacer1 domain-containing protein</fullName>
    </submittedName>
</protein>
<dbReference type="InterPro" id="IPR010294">
    <property type="entry name" value="ADAMTS_spacer1"/>
</dbReference>
<evidence type="ECO:0000256" key="2">
    <source>
        <dbReference type="ARBA" id="ARBA00022525"/>
    </source>
</evidence>
<feature type="domain" description="ADAMTS/ADAMTS-like Spacer 1" evidence="3">
    <location>
        <begin position="30"/>
        <end position="147"/>
    </location>
</feature>
<evidence type="ECO:0000256" key="1">
    <source>
        <dbReference type="ARBA" id="ARBA00004613"/>
    </source>
</evidence>
<dbReference type="PANTHER" id="PTHR13723">
    <property type="entry name" value="ADAMTS A DISINTEGRIN AND METALLOPROTEASE WITH THROMBOSPONDIN MOTIFS PROTEASE"/>
    <property type="match status" value="1"/>
</dbReference>
<organism evidence="4">
    <name type="scientific">Gongylonema pulchrum</name>
    <dbReference type="NCBI Taxonomy" id="637853"/>
    <lineage>
        <taxon>Eukaryota</taxon>
        <taxon>Metazoa</taxon>
        <taxon>Ecdysozoa</taxon>
        <taxon>Nematoda</taxon>
        <taxon>Chromadorea</taxon>
        <taxon>Rhabditida</taxon>
        <taxon>Spirurina</taxon>
        <taxon>Spiruromorpha</taxon>
        <taxon>Spiruroidea</taxon>
        <taxon>Gongylonematidae</taxon>
        <taxon>Gongylonema</taxon>
    </lineage>
</organism>
<dbReference type="FunFam" id="2.60.120.830:FF:000001">
    <property type="entry name" value="A disintegrin and metalloproteinase with thrombospondin motifs 1"/>
    <property type="match status" value="1"/>
</dbReference>